<proteinExistence type="predicted"/>
<dbReference type="PANTHER" id="PTHR34820:SF4">
    <property type="entry name" value="INNER MEMBRANE PROTEIN YEBZ"/>
    <property type="match status" value="1"/>
</dbReference>
<keyword evidence="10" id="KW-1185">Reference proteome</keyword>
<sequence>MQKGFGIGKKAATVLFCLLLLSCWMAPPLYAHAGLLDTSPQKGEVLKEPPEELRLRFSEPIERELADVRLYDWNGHRTDLSEPENSDGRSETLLYPLPDLKNGTYTIVWSVVSGDGHPVSGSFRFSIGEETGGADLASAEESGWADFFLVLTRYLVEGLILVGAGVYWMARFGRRYGLPDFKQVLGRGRIIAGILLPVGMIGEWTAYSATLPGVNLFALWWEGKWSLLFQFPFVLMIFIQLLVFLLLILPGMTRGWYGMMWLILTGVPAVGGHVWGMENPGVAIVSRVLHLMTAAVWSGGLTYLILVLIGRKRRKKDQSPISSFRPFFVRAALIASASVLVTGTVMVFLQTDVSAVLEDRGRWNGLLLLKILLTGLMLGLALVQTLRWRQEGHRISRPLLRWEWAAGLIVILAGVWISQTPYPLPSHSYEAVWKTDSVPVEVEISNLGIGQRTMTVRFPKEAQPPEDVTILMDMVDHGMETEPVTAEKISAGQYQADLPFTMVGDWQLTVRAEYPGGEEREWQETVFIPGGGNP</sequence>
<keyword evidence="2" id="KW-0479">Metal-binding</keyword>
<evidence type="ECO:0000256" key="2">
    <source>
        <dbReference type="ARBA" id="ARBA00022723"/>
    </source>
</evidence>
<feature type="transmembrane region" description="Helical" evidence="5">
    <location>
        <begin position="190"/>
        <end position="207"/>
    </location>
</feature>
<dbReference type="Pfam" id="PF13115">
    <property type="entry name" value="YtkA"/>
    <property type="match status" value="1"/>
</dbReference>
<dbReference type="AlphaFoldDB" id="A0A235B561"/>
<evidence type="ECO:0000259" key="8">
    <source>
        <dbReference type="Pfam" id="PF13115"/>
    </source>
</evidence>
<evidence type="ECO:0000256" key="5">
    <source>
        <dbReference type="SAM" id="Phobius"/>
    </source>
</evidence>
<dbReference type="Gene3D" id="2.60.40.1220">
    <property type="match status" value="1"/>
</dbReference>
<keyword evidence="5" id="KW-0812">Transmembrane</keyword>
<dbReference type="RefSeq" id="WP_094264687.1">
    <property type="nucleotide sequence ID" value="NZ_NOWF01000006.1"/>
</dbReference>
<dbReference type="InterPro" id="IPR032693">
    <property type="entry name" value="YtkA-like_dom"/>
</dbReference>
<dbReference type="GO" id="GO:0042597">
    <property type="term" value="C:periplasmic space"/>
    <property type="evidence" value="ECO:0007669"/>
    <property type="project" value="InterPro"/>
</dbReference>
<keyword evidence="5" id="KW-1133">Transmembrane helix</keyword>
<dbReference type="Proteomes" id="UP000215459">
    <property type="component" value="Unassembled WGS sequence"/>
</dbReference>
<feature type="transmembrane region" description="Helical" evidence="5">
    <location>
        <begin position="147"/>
        <end position="170"/>
    </location>
</feature>
<feature type="transmembrane region" description="Helical" evidence="5">
    <location>
        <begin position="227"/>
        <end position="249"/>
    </location>
</feature>
<dbReference type="SUPFAM" id="SSF81296">
    <property type="entry name" value="E set domains"/>
    <property type="match status" value="1"/>
</dbReference>
<evidence type="ECO:0000259" key="7">
    <source>
        <dbReference type="Pfam" id="PF04234"/>
    </source>
</evidence>
<feature type="transmembrane region" description="Helical" evidence="5">
    <location>
        <begin position="404"/>
        <end position="422"/>
    </location>
</feature>
<dbReference type="GO" id="GO:0005507">
    <property type="term" value="F:copper ion binding"/>
    <property type="evidence" value="ECO:0007669"/>
    <property type="project" value="InterPro"/>
</dbReference>
<comment type="caution">
    <text evidence="9">The sequence shown here is derived from an EMBL/GenBank/DDBJ whole genome shotgun (WGS) entry which is preliminary data.</text>
</comment>
<name>A0A235B561_9BACL</name>
<accession>A0A235B561</accession>
<comment type="subcellular location">
    <subcellularLocation>
        <location evidence="1">Cell envelope</location>
    </subcellularLocation>
</comment>
<dbReference type="PROSITE" id="PS51257">
    <property type="entry name" value="PROKAR_LIPOPROTEIN"/>
    <property type="match status" value="1"/>
</dbReference>
<feature type="signal peptide" evidence="6">
    <location>
        <begin position="1"/>
        <end position="33"/>
    </location>
</feature>
<dbReference type="OrthoDB" id="2353937at2"/>
<dbReference type="PANTHER" id="PTHR34820">
    <property type="entry name" value="INNER MEMBRANE PROTEIN YEBZ"/>
    <property type="match status" value="1"/>
</dbReference>
<dbReference type="InterPro" id="IPR014755">
    <property type="entry name" value="Cu-Rt/internalin_Ig-like"/>
</dbReference>
<evidence type="ECO:0000256" key="3">
    <source>
        <dbReference type="ARBA" id="ARBA00022729"/>
    </source>
</evidence>
<dbReference type="InterPro" id="IPR032694">
    <property type="entry name" value="CopC/D"/>
</dbReference>
<feature type="domain" description="CopC" evidence="7">
    <location>
        <begin position="32"/>
        <end position="127"/>
    </location>
</feature>
<organism evidence="9 10">
    <name type="scientific">Paludifilum halophilum</name>
    <dbReference type="NCBI Taxonomy" id="1642702"/>
    <lineage>
        <taxon>Bacteria</taxon>
        <taxon>Bacillati</taxon>
        <taxon>Bacillota</taxon>
        <taxon>Bacilli</taxon>
        <taxon>Bacillales</taxon>
        <taxon>Thermoactinomycetaceae</taxon>
        <taxon>Paludifilum</taxon>
    </lineage>
</organism>
<feature type="chain" id="PRO_5012895673" description="CopC domain-containing protein" evidence="6">
    <location>
        <begin position="34"/>
        <end position="534"/>
    </location>
</feature>
<feature type="transmembrane region" description="Helical" evidence="5">
    <location>
        <begin position="331"/>
        <end position="351"/>
    </location>
</feature>
<dbReference type="GO" id="GO:0006825">
    <property type="term" value="P:copper ion transport"/>
    <property type="evidence" value="ECO:0007669"/>
    <property type="project" value="InterPro"/>
</dbReference>
<evidence type="ECO:0000313" key="10">
    <source>
        <dbReference type="Proteomes" id="UP000215459"/>
    </source>
</evidence>
<protein>
    <recommendedName>
        <fullName evidence="11">CopC domain-containing protein</fullName>
    </recommendedName>
</protein>
<dbReference type="EMBL" id="NOWF01000006">
    <property type="protein sequence ID" value="OYD07450.1"/>
    <property type="molecule type" value="Genomic_DNA"/>
</dbReference>
<dbReference type="GO" id="GO:0005886">
    <property type="term" value="C:plasma membrane"/>
    <property type="evidence" value="ECO:0007669"/>
    <property type="project" value="TreeGrafter"/>
</dbReference>
<evidence type="ECO:0000256" key="4">
    <source>
        <dbReference type="ARBA" id="ARBA00023008"/>
    </source>
</evidence>
<keyword evidence="4" id="KW-0186">Copper</keyword>
<feature type="domain" description="YtkA-like" evidence="8">
    <location>
        <begin position="449"/>
        <end position="510"/>
    </location>
</feature>
<reference evidence="9 10" key="1">
    <citation type="submission" date="2017-07" db="EMBL/GenBank/DDBJ databases">
        <title>The genome sequence of Paludifilum halophilum highlights mechanisms for microbial adaptation to high salt environemnts.</title>
        <authorList>
            <person name="Belbahri L."/>
        </authorList>
    </citation>
    <scope>NUCLEOTIDE SEQUENCE [LARGE SCALE GENOMIC DNA]</scope>
    <source>
        <strain evidence="9 10">DSM 102817</strain>
    </source>
</reference>
<dbReference type="InterPro" id="IPR014756">
    <property type="entry name" value="Ig_E-set"/>
</dbReference>
<gene>
    <name evidence="9" type="ORF">CHM34_11145</name>
</gene>
<feature type="transmembrane region" description="Helical" evidence="5">
    <location>
        <begin position="256"/>
        <end position="276"/>
    </location>
</feature>
<keyword evidence="3 6" id="KW-0732">Signal</keyword>
<evidence type="ECO:0000256" key="6">
    <source>
        <dbReference type="SAM" id="SignalP"/>
    </source>
</evidence>
<keyword evidence="5" id="KW-0472">Membrane</keyword>
<dbReference type="GO" id="GO:0030313">
    <property type="term" value="C:cell envelope"/>
    <property type="evidence" value="ECO:0007669"/>
    <property type="project" value="UniProtKB-SubCell"/>
</dbReference>
<dbReference type="Pfam" id="PF04234">
    <property type="entry name" value="CopC"/>
    <property type="match status" value="1"/>
</dbReference>
<feature type="transmembrane region" description="Helical" evidence="5">
    <location>
        <begin position="288"/>
        <end position="310"/>
    </location>
</feature>
<evidence type="ECO:0000256" key="1">
    <source>
        <dbReference type="ARBA" id="ARBA00004196"/>
    </source>
</evidence>
<evidence type="ECO:0008006" key="11">
    <source>
        <dbReference type="Google" id="ProtNLM"/>
    </source>
</evidence>
<dbReference type="InterPro" id="IPR007348">
    <property type="entry name" value="CopC_dom"/>
</dbReference>
<dbReference type="GO" id="GO:0046688">
    <property type="term" value="P:response to copper ion"/>
    <property type="evidence" value="ECO:0007669"/>
    <property type="project" value="InterPro"/>
</dbReference>
<evidence type="ECO:0000313" key="9">
    <source>
        <dbReference type="EMBL" id="OYD07450.1"/>
    </source>
</evidence>
<feature type="transmembrane region" description="Helical" evidence="5">
    <location>
        <begin position="363"/>
        <end position="383"/>
    </location>
</feature>